<dbReference type="eggNOG" id="ENOG5033033">
    <property type="taxonomic scope" value="Bacteria"/>
</dbReference>
<dbReference type="KEGG" id="pin:Ping_0964"/>
<dbReference type="HOGENOM" id="CLU_146710_0_0_6"/>
<dbReference type="EMBL" id="CP000510">
    <property type="protein sequence ID" value="ABM02805.1"/>
    <property type="molecule type" value="Genomic_DNA"/>
</dbReference>
<organism evidence="1 2">
    <name type="scientific">Psychromonas ingrahamii (strain DSM 17664 / CCUG 51855 / 37)</name>
    <dbReference type="NCBI Taxonomy" id="357804"/>
    <lineage>
        <taxon>Bacteria</taxon>
        <taxon>Pseudomonadati</taxon>
        <taxon>Pseudomonadota</taxon>
        <taxon>Gammaproteobacteria</taxon>
        <taxon>Alteromonadales</taxon>
        <taxon>Psychromonadaceae</taxon>
        <taxon>Psychromonas</taxon>
    </lineage>
</organism>
<evidence type="ECO:0000313" key="1">
    <source>
        <dbReference type="EMBL" id="ABM02805.1"/>
    </source>
</evidence>
<evidence type="ECO:0000313" key="2">
    <source>
        <dbReference type="Proteomes" id="UP000000639"/>
    </source>
</evidence>
<dbReference type="Proteomes" id="UP000000639">
    <property type="component" value="Chromosome"/>
</dbReference>
<gene>
    <name evidence="1" type="ordered locus">Ping_0964</name>
</gene>
<keyword evidence="2" id="KW-1185">Reference proteome</keyword>
<dbReference type="Gene3D" id="3.10.450.160">
    <property type="entry name" value="inner membrane protein cigr"/>
    <property type="match status" value="1"/>
</dbReference>
<reference evidence="1 2" key="1">
    <citation type="submission" date="2007-01" db="EMBL/GenBank/DDBJ databases">
        <title>Complete sequence of Psychromonas ingrahamii 37.</title>
        <authorList>
            <consortium name="US DOE Joint Genome Institute"/>
            <person name="Copeland A."/>
            <person name="Lucas S."/>
            <person name="Lapidus A."/>
            <person name="Barry K."/>
            <person name="Detter J.C."/>
            <person name="Glavina del Rio T."/>
            <person name="Hammon N."/>
            <person name="Israni S."/>
            <person name="Dalin E."/>
            <person name="Tice H."/>
            <person name="Pitluck S."/>
            <person name="Thompson L.S."/>
            <person name="Brettin T."/>
            <person name="Bruce D."/>
            <person name="Han C."/>
            <person name="Tapia R."/>
            <person name="Schmutz J."/>
            <person name="Larimer F."/>
            <person name="Land M."/>
            <person name="Hauser L."/>
            <person name="Kyrpides N."/>
            <person name="Ivanova N."/>
            <person name="Staley J."/>
            <person name="Richardson P."/>
        </authorList>
    </citation>
    <scope>NUCLEOTIDE SEQUENCE [LARGE SCALE GENOMIC DNA]</scope>
    <source>
        <strain evidence="1 2">37</strain>
    </source>
</reference>
<accession>A1STJ0</accession>
<dbReference type="AlphaFoldDB" id="A1STJ0"/>
<name>A1STJ0_PSYIN</name>
<protein>
    <submittedName>
        <fullName evidence="1">Uncharacterized protein</fullName>
    </submittedName>
</protein>
<proteinExistence type="predicted"/>
<sequence length="128" mass="14312">MPIPGKRLVISSLVETLYFQIKLRLMKMKKVMISLLAIVLTFAFSSVEAKSDHEKSLPPGLQKKVARGGSLPPGWQKKLAVGEKLERQVYDSADIVFPVDDQGIITIKVEGRVIRLIKESLDIVEILQ</sequence>